<feature type="region of interest" description="Disordered" evidence="2">
    <location>
        <begin position="542"/>
        <end position="572"/>
    </location>
</feature>
<feature type="compositionally biased region" description="Basic and acidic residues" evidence="2">
    <location>
        <begin position="552"/>
        <end position="564"/>
    </location>
</feature>
<name>A0A9W9P690_PENCI</name>
<feature type="compositionally biased region" description="Low complexity" evidence="2">
    <location>
        <begin position="224"/>
        <end position="239"/>
    </location>
</feature>
<dbReference type="GO" id="GO:0034501">
    <property type="term" value="P:protein localization to kinetochore"/>
    <property type="evidence" value="ECO:0007669"/>
    <property type="project" value="TreeGrafter"/>
</dbReference>
<dbReference type="GO" id="GO:1990758">
    <property type="term" value="P:mitotic sister chromatid biorientation"/>
    <property type="evidence" value="ECO:0007669"/>
    <property type="project" value="TreeGrafter"/>
</dbReference>
<gene>
    <name evidence="4" type="ORF">N7469_004005</name>
</gene>
<keyword evidence="1" id="KW-0175">Coiled coil</keyword>
<dbReference type="Pfam" id="PF08317">
    <property type="entry name" value="Spc7"/>
    <property type="match status" value="1"/>
</dbReference>
<keyword evidence="5" id="KW-1185">Reference proteome</keyword>
<protein>
    <recommendedName>
        <fullName evidence="3">Spc7 kinetochore protein domain-containing protein</fullName>
    </recommendedName>
</protein>
<feature type="compositionally biased region" description="Polar residues" evidence="2">
    <location>
        <begin position="467"/>
        <end position="480"/>
    </location>
</feature>
<feature type="compositionally biased region" description="Basic and acidic residues" evidence="2">
    <location>
        <begin position="799"/>
        <end position="808"/>
    </location>
</feature>
<proteinExistence type="predicted"/>
<feature type="region of interest" description="Disordered" evidence="2">
    <location>
        <begin position="1"/>
        <end position="386"/>
    </location>
</feature>
<feature type="compositionally biased region" description="Basic residues" evidence="2">
    <location>
        <begin position="849"/>
        <end position="859"/>
    </location>
</feature>
<dbReference type="InterPro" id="IPR013253">
    <property type="entry name" value="Spc7_domain"/>
</dbReference>
<dbReference type="GeneID" id="81382092"/>
<dbReference type="OrthoDB" id="5592879at2759"/>
<accession>A0A9W9P690</accession>
<dbReference type="PANTHER" id="PTHR28260:SF1">
    <property type="entry name" value="SPINDLE POLE BODY COMPONENT SPC105"/>
    <property type="match status" value="1"/>
</dbReference>
<feature type="compositionally biased region" description="Polar residues" evidence="2">
    <location>
        <begin position="270"/>
        <end position="286"/>
    </location>
</feature>
<dbReference type="EMBL" id="JAPQKT010000003">
    <property type="protein sequence ID" value="KAJ5234837.1"/>
    <property type="molecule type" value="Genomic_DNA"/>
</dbReference>
<organism evidence="4 5">
    <name type="scientific">Penicillium citrinum</name>
    <dbReference type="NCBI Taxonomy" id="5077"/>
    <lineage>
        <taxon>Eukaryota</taxon>
        <taxon>Fungi</taxon>
        <taxon>Dikarya</taxon>
        <taxon>Ascomycota</taxon>
        <taxon>Pezizomycotina</taxon>
        <taxon>Eurotiomycetes</taxon>
        <taxon>Eurotiomycetidae</taxon>
        <taxon>Eurotiales</taxon>
        <taxon>Aspergillaceae</taxon>
        <taxon>Penicillium</taxon>
    </lineage>
</organism>
<dbReference type="Pfam" id="PF18210">
    <property type="entry name" value="Knl1_RWD_C"/>
    <property type="match status" value="1"/>
</dbReference>
<evidence type="ECO:0000256" key="1">
    <source>
        <dbReference type="SAM" id="Coils"/>
    </source>
</evidence>
<feature type="compositionally biased region" description="Acidic residues" evidence="2">
    <location>
        <begin position="809"/>
        <end position="821"/>
    </location>
</feature>
<dbReference type="InterPro" id="IPR040850">
    <property type="entry name" value="Knl1_RWD_C"/>
</dbReference>
<evidence type="ECO:0000256" key="2">
    <source>
        <dbReference type="SAM" id="MobiDB-lite"/>
    </source>
</evidence>
<feature type="compositionally biased region" description="Low complexity" evidence="2">
    <location>
        <begin position="294"/>
        <end position="305"/>
    </location>
</feature>
<dbReference type="Proteomes" id="UP001147733">
    <property type="component" value="Unassembled WGS sequence"/>
</dbReference>
<feature type="compositionally biased region" description="Polar residues" evidence="2">
    <location>
        <begin position="927"/>
        <end position="945"/>
    </location>
</feature>
<feature type="compositionally biased region" description="Polar residues" evidence="2">
    <location>
        <begin position="116"/>
        <end position="133"/>
    </location>
</feature>
<reference evidence="4" key="2">
    <citation type="journal article" date="2023" name="IMA Fungus">
        <title>Comparative genomic study of the Penicillium genus elucidates a diverse pangenome and 15 lateral gene transfer events.</title>
        <authorList>
            <person name="Petersen C."/>
            <person name="Sorensen T."/>
            <person name="Nielsen M.R."/>
            <person name="Sondergaard T.E."/>
            <person name="Sorensen J.L."/>
            <person name="Fitzpatrick D.A."/>
            <person name="Frisvad J.C."/>
            <person name="Nielsen K.L."/>
        </authorList>
    </citation>
    <scope>NUCLEOTIDE SEQUENCE</scope>
    <source>
        <strain evidence="4">IBT 23319</strain>
    </source>
</reference>
<feature type="compositionally biased region" description="Polar residues" evidence="2">
    <location>
        <begin position="639"/>
        <end position="666"/>
    </location>
</feature>
<feature type="region of interest" description="Disordered" evidence="2">
    <location>
        <begin position="783"/>
        <end position="947"/>
    </location>
</feature>
<dbReference type="RefSeq" id="XP_056502337.1">
    <property type="nucleotide sequence ID" value="XM_056642925.1"/>
</dbReference>
<feature type="compositionally biased region" description="Basic and acidic residues" evidence="2">
    <location>
        <begin position="165"/>
        <end position="193"/>
    </location>
</feature>
<dbReference type="GO" id="GO:0000776">
    <property type="term" value="C:kinetochore"/>
    <property type="evidence" value="ECO:0007669"/>
    <property type="project" value="TreeGrafter"/>
</dbReference>
<feature type="region of interest" description="Disordered" evidence="2">
    <location>
        <begin position="1001"/>
        <end position="1028"/>
    </location>
</feature>
<dbReference type="PANTHER" id="PTHR28260">
    <property type="entry name" value="SPINDLE POLE BODY COMPONENT SPC105"/>
    <property type="match status" value="1"/>
</dbReference>
<dbReference type="SMART" id="SM00787">
    <property type="entry name" value="Spc7"/>
    <property type="match status" value="1"/>
</dbReference>
<sequence>MSSRADSGAARVRSRRSIAHVPRSKMTSGLDKENATGDIGTVAPFAADSKPTAKDKKSRSKSLGPGGLDALQNSNGNRRKSTASFPLKSILKPTVPVSPVRNIPSFEETRRRTPARKSQSQEPSWETSSQNQEGLLIDFATPPRPAAQGDDTTNPFDTFNATSAIRDEMAATKERDDKERRERERQTILEKREARRKSMANRRVSFAPEATLHTWNVVEIPDDSTSSSAANSTRRASTSQNAQAGAPSPTKEAPSSPETDAGSDYGFSPVAQQDLHQIQGRSSSSGDAGPTQISSSPFSGSSVGSEDTGAHSLGEVEVEDGQSSGSDDEFDAESTAMSMDDMTARSGVSVQSDVSSSSSSSARLNEALRQAAKEAGTQAVDEEDGEMSMEIAEQEITGAFQPWIKKGQRQSFDWSDISARHDQENVDPSRATSDGDAPGSDNMDEDEDMSMDVTNAIGRILGKSPGRRQSSVRRQSTAQESEYDDQTMEMTNVVGGGIAGLDSAQADDDDNDDEDEGMTMEFTSAIGKVLSNGPSYQQNAVNEAGQAATDTPRSDRMSDIHDAGSDDGMEMEMTGAVGGILPSGLETQDKLQAKRLMELETESGQLNSSPFQETVQRSPAKSHSPFQVAAVASEHGSPSLASIKSRTPRGSSGPGISNTPETNTPRRSPRKSQSPTKKPLTPPKQSTPQTKPATPSKTPPSANVSFRSASPKKLFQPELQGSVSKKISPNLSLFDQTVSGESSTPRIVLQPREVRRSSGLGIDKEGLGSPRVVALLDKRLSLGENTPQFVPQKQSRGGVRFEDPLKMQEDEDKDREEEELREDGHIPPLNPTNNETNSNLRDMISNMSPKKKVGPRKSLHVGAARGILGKRPAELDLDDDEVENSPKRLRGHDVSPVKGVRLPAPSSPTKKDTARRSILSPVRRARSSSPLKGSTTPTQQLQSASKKGITPLKEGVDSLHIASDPQQQEPEEDEQDQDSGPEVEAIQLQDFLNMTNIHFMELTTTKRRHTTAPGSASRRRSRRSGEPIAQAGTITFDDCVAAGLCTVPMLELYQHSCRELKSYISEGRQVIRSIEAETYAENPPLFREYVTAPPDIRVIMDNQFRNVKTHARLLSKATWYEWRMKLLEGLKEGLIRHVDDMKADDALLSKREELLANAVPPLTEKHASLEQEANILRQLVEEMESCDQDELRGARQKLSIVDEEIEAKKRELEQLQAEVQEKTEIVDAGTEMRDEFMSQIQEAERIKEECRGWSARDISELKDSVQRIERQTGWSILSASSIPEKSADPMLVMSYRNQLHIKFHPSAFATRTPHNTEKTNQLLELSALKGKTLSPIATLVLQSMQRHLSSIQQSKIAPSQLLRFISAAWDRTRNETRMLEFCGVTRLTLSEPENSSLSLRARCTLLGNAAMTTTPSRKGAAKNTAAKNTAAKRIDVDFNVRTRIVPGNGEVKEIGSLDFDIDVLATKVYGFGAGNKNGLSGKEMEGILGKGLSTDGAQLGNGVWFKAVRMLTGSAF</sequence>
<feature type="compositionally biased region" description="Acidic residues" evidence="2">
    <location>
        <begin position="316"/>
        <end position="332"/>
    </location>
</feature>
<feature type="compositionally biased region" description="Polar residues" evidence="2">
    <location>
        <begin position="831"/>
        <end position="848"/>
    </location>
</feature>
<feature type="compositionally biased region" description="Polar residues" evidence="2">
    <location>
        <begin position="150"/>
        <end position="163"/>
    </location>
</feature>
<feature type="compositionally biased region" description="Low complexity" evidence="2">
    <location>
        <begin position="671"/>
        <end position="701"/>
    </location>
</feature>
<feature type="coiled-coil region" evidence="1">
    <location>
        <begin position="1166"/>
        <end position="1232"/>
    </location>
</feature>
<evidence type="ECO:0000313" key="5">
    <source>
        <dbReference type="Proteomes" id="UP001147733"/>
    </source>
</evidence>
<feature type="compositionally biased region" description="Low complexity" evidence="2">
    <location>
        <begin position="346"/>
        <end position="361"/>
    </location>
</feature>
<feature type="domain" description="Spc7 kinetochore protein" evidence="3">
    <location>
        <begin position="969"/>
        <end position="1304"/>
    </location>
</feature>
<evidence type="ECO:0000313" key="4">
    <source>
        <dbReference type="EMBL" id="KAJ5234837.1"/>
    </source>
</evidence>
<comment type="caution">
    <text evidence="4">The sequence shown here is derived from an EMBL/GenBank/DDBJ whole genome shotgun (WGS) entry which is preliminary data.</text>
</comment>
<feature type="compositionally biased region" description="Acidic residues" evidence="2">
    <location>
        <begin position="505"/>
        <end position="517"/>
    </location>
</feature>
<reference evidence="4" key="1">
    <citation type="submission" date="2022-11" db="EMBL/GenBank/DDBJ databases">
        <authorList>
            <person name="Petersen C."/>
        </authorList>
    </citation>
    <scope>NUCLEOTIDE SEQUENCE</scope>
    <source>
        <strain evidence="4">IBT 23319</strain>
    </source>
</reference>
<feature type="compositionally biased region" description="Polar residues" evidence="2">
    <location>
        <begin position="602"/>
        <end position="625"/>
    </location>
</feature>
<dbReference type="SMART" id="SM01315">
    <property type="entry name" value="Spc7_N"/>
    <property type="match status" value="1"/>
</dbReference>
<dbReference type="InterPro" id="IPR033338">
    <property type="entry name" value="Spc105/Spc7"/>
</dbReference>
<dbReference type="GO" id="GO:0007094">
    <property type="term" value="P:mitotic spindle assembly checkpoint signaling"/>
    <property type="evidence" value="ECO:0007669"/>
    <property type="project" value="TreeGrafter"/>
</dbReference>
<evidence type="ECO:0000259" key="3">
    <source>
        <dbReference type="SMART" id="SM00787"/>
    </source>
</evidence>
<feature type="compositionally biased region" description="Polar residues" evidence="2">
    <location>
        <begin position="783"/>
        <end position="795"/>
    </location>
</feature>
<feature type="region of interest" description="Disordered" evidence="2">
    <location>
        <begin position="399"/>
        <end position="517"/>
    </location>
</feature>
<feature type="region of interest" description="Disordered" evidence="2">
    <location>
        <begin position="596"/>
        <end position="724"/>
    </location>
</feature>
<dbReference type="Pfam" id="PF15402">
    <property type="entry name" value="MELT_2"/>
    <property type="match status" value="5"/>
</dbReference>